<gene>
    <name evidence="1" type="ORF">GCM10008933_25890</name>
</gene>
<organism evidence="1 2">
    <name type="scientific">Paenibacillus motobuensis</name>
    <dbReference type="NCBI Taxonomy" id="295324"/>
    <lineage>
        <taxon>Bacteria</taxon>
        <taxon>Bacillati</taxon>
        <taxon>Bacillota</taxon>
        <taxon>Bacilli</taxon>
        <taxon>Bacillales</taxon>
        <taxon>Paenibacillaceae</taxon>
        <taxon>Paenibacillus</taxon>
    </lineage>
</organism>
<reference evidence="1 2" key="1">
    <citation type="journal article" date="2019" name="Int. J. Syst. Evol. Microbiol.">
        <title>The Global Catalogue of Microorganisms (GCM) 10K type strain sequencing project: providing services to taxonomists for standard genome sequencing and annotation.</title>
        <authorList>
            <consortium name="The Broad Institute Genomics Platform"/>
            <consortium name="The Broad Institute Genome Sequencing Center for Infectious Disease"/>
            <person name="Wu L."/>
            <person name="Ma J."/>
        </authorList>
    </citation>
    <scope>NUCLEOTIDE SEQUENCE [LARGE SCALE GENOMIC DNA]</scope>
    <source>
        <strain evidence="1 2">JCM 12774</strain>
    </source>
</reference>
<name>A0ABN0YFK1_9BACL</name>
<dbReference type="Proteomes" id="UP001500340">
    <property type="component" value="Unassembled WGS sequence"/>
</dbReference>
<evidence type="ECO:0000313" key="2">
    <source>
        <dbReference type="Proteomes" id="UP001500340"/>
    </source>
</evidence>
<proteinExistence type="predicted"/>
<sequence length="121" mass="13274">MGWRRPDPGTITYGELSIAGLGGIIGRADKPNRMVKADYLEALRQLVRQRSDILLLHESPEIRAQGLPGNSNIYKELEGASVLLVCNEHIHWEEALAELDAGPQILNADGPVYIFTAAVLD</sequence>
<accession>A0ABN0YFK1</accession>
<evidence type="ECO:0000313" key="1">
    <source>
        <dbReference type="EMBL" id="GAA0393878.1"/>
    </source>
</evidence>
<protein>
    <submittedName>
        <fullName evidence="1">Uncharacterized protein</fullName>
    </submittedName>
</protein>
<comment type="caution">
    <text evidence="1">The sequence shown here is derived from an EMBL/GenBank/DDBJ whole genome shotgun (WGS) entry which is preliminary data.</text>
</comment>
<dbReference type="EMBL" id="BAAACX010000009">
    <property type="protein sequence ID" value="GAA0393878.1"/>
    <property type="molecule type" value="Genomic_DNA"/>
</dbReference>
<keyword evidence="2" id="KW-1185">Reference proteome</keyword>
<dbReference type="RefSeq" id="WP_343861659.1">
    <property type="nucleotide sequence ID" value="NZ_BAAACX010000009.1"/>
</dbReference>